<dbReference type="OrthoDB" id="3171075at2"/>
<dbReference type="GO" id="GO:0009295">
    <property type="term" value="C:nucleoid"/>
    <property type="evidence" value="ECO:0007669"/>
    <property type="project" value="InterPro"/>
</dbReference>
<dbReference type="Pfam" id="PF04245">
    <property type="entry name" value="NA37"/>
    <property type="match status" value="1"/>
</dbReference>
<reference evidence="1 2" key="1">
    <citation type="submission" date="2016-10" db="EMBL/GenBank/DDBJ databases">
        <authorList>
            <person name="de Groot N.N."/>
        </authorList>
    </citation>
    <scope>NUCLEOTIDE SEQUENCE [LARGE SCALE GENOMIC DNA]</scope>
    <source>
        <strain evidence="1 2">DSM 18346</strain>
    </source>
</reference>
<protein>
    <recommendedName>
        <fullName evidence="3">Nucleoid associated protein NdpA</fullName>
    </recommendedName>
</protein>
<evidence type="ECO:0008006" key="3">
    <source>
        <dbReference type="Google" id="ProtNLM"/>
    </source>
</evidence>
<accession>A0A1G9EB85</accession>
<sequence length="340" mass="38977">MQEESPIVIVRAILHILDNSVQIPIISTKEIELEEDIIKFLENHISKVINSGQVKEGIFENTDNTIYKLCEKIASNSEEFTSITAELATNLFEIMTKNPDISPGDVVFCVFQQDNSSYMAIMKFNYKSSYIHYVMSTDEGNVNKLIKQTTTLPSYAQKLDECIIISLSDYHIKLLEKQYEINGDKDFYLSKLFMKCTFDLSNDEKFKILTKVTKKLNKKYFDEDFKKTAKLHEALADSMGECDEIQISNIAAEVFQGNHEIQNEYIDEIKKEGLKENIVNLQPSNVVNKKLKTHRLKTDSGIEINLPSGYYNNNDVVEFINNPDGTISILIKNITKIHNK</sequence>
<proteinExistence type="predicted"/>
<dbReference type="RefSeq" id="WP_090553454.1">
    <property type="nucleotide sequence ID" value="NZ_FNFP01000003.1"/>
</dbReference>
<name>A0A1G9EB85_9FIRM</name>
<evidence type="ECO:0000313" key="2">
    <source>
        <dbReference type="Proteomes" id="UP000198718"/>
    </source>
</evidence>
<dbReference type="Proteomes" id="UP000198718">
    <property type="component" value="Unassembled WGS sequence"/>
</dbReference>
<gene>
    <name evidence="1" type="ORF">SAMN05660472_01896</name>
</gene>
<keyword evidence="2" id="KW-1185">Reference proteome</keyword>
<dbReference type="EMBL" id="FNFP01000003">
    <property type="protein sequence ID" value="SDK73331.1"/>
    <property type="molecule type" value="Genomic_DNA"/>
</dbReference>
<evidence type="ECO:0000313" key="1">
    <source>
        <dbReference type="EMBL" id="SDK73331.1"/>
    </source>
</evidence>
<dbReference type="InterPro" id="IPR007358">
    <property type="entry name" value="Nucleoid_associated_NdpA"/>
</dbReference>
<organism evidence="1 2">
    <name type="scientific">Natronincola ferrireducens</name>
    <dbReference type="NCBI Taxonomy" id="393762"/>
    <lineage>
        <taxon>Bacteria</taxon>
        <taxon>Bacillati</taxon>
        <taxon>Bacillota</taxon>
        <taxon>Clostridia</taxon>
        <taxon>Peptostreptococcales</taxon>
        <taxon>Natronincolaceae</taxon>
        <taxon>Natronincola</taxon>
    </lineage>
</organism>
<dbReference type="AlphaFoldDB" id="A0A1G9EB85"/>